<feature type="region of interest" description="Disordered" evidence="1">
    <location>
        <begin position="112"/>
        <end position="159"/>
    </location>
</feature>
<organism evidence="2 3">
    <name type="scientific">Aeromicrobium marinum DSM 15272</name>
    <dbReference type="NCBI Taxonomy" id="585531"/>
    <lineage>
        <taxon>Bacteria</taxon>
        <taxon>Bacillati</taxon>
        <taxon>Actinomycetota</taxon>
        <taxon>Actinomycetes</taxon>
        <taxon>Propionibacteriales</taxon>
        <taxon>Nocardioidaceae</taxon>
        <taxon>Aeromicrobium</taxon>
    </lineage>
</organism>
<dbReference type="EMBL" id="ACLF03000002">
    <property type="protein sequence ID" value="EFQ84483.1"/>
    <property type="molecule type" value="Genomic_DNA"/>
</dbReference>
<feature type="compositionally biased region" description="Basic and acidic residues" evidence="1">
    <location>
        <begin position="128"/>
        <end position="137"/>
    </location>
</feature>
<dbReference type="AlphaFoldDB" id="E2S8H8"/>
<keyword evidence="3" id="KW-1185">Reference proteome</keyword>
<proteinExistence type="predicted"/>
<gene>
    <name evidence="2" type="ORF">HMPREF0063_10335</name>
</gene>
<sequence length="159" mass="16891">MRVASGFALTVAALPGDHRHRSPARACEGVSTARRTDAAVASGCALTVAAGVWFRGCSFLAAPQPPRARGFAFASPSLRGRERSEANPREGRLGLRPHGRCAPWRPQGCGFEAARSSQHLNHRGRARAGAERGEPRGVRPVGPGGRDRWPGRPSRGSAR</sequence>
<name>E2S8H8_9ACTN</name>
<evidence type="ECO:0000313" key="2">
    <source>
        <dbReference type="EMBL" id="EFQ84483.1"/>
    </source>
</evidence>
<evidence type="ECO:0000256" key="1">
    <source>
        <dbReference type="SAM" id="MobiDB-lite"/>
    </source>
</evidence>
<dbReference type="Proteomes" id="UP000003111">
    <property type="component" value="Unassembled WGS sequence"/>
</dbReference>
<reference evidence="2" key="1">
    <citation type="submission" date="2010-08" db="EMBL/GenBank/DDBJ databases">
        <authorList>
            <person name="Muzny D."/>
            <person name="Qin X."/>
            <person name="Buhay C."/>
            <person name="Dugan-Rocha S."/>
            <person name="Ding Y."/>
            <person name="Chen G."/>
            <person name="Hawes A."/>
            <person name="Holder M."/>
            <person name="Jhangiani S."/>
            <person name="Johnson A."/>
            <person name="Khan Z."/>
            <person name="Li Z."/>
            <person name="Liu W."/>
            <person name="Liu X."/>
            <person name="Perez L."/>
            <person name="Shen H."/>
            <person name="Wang Q."/>
            <person name="Watt J."/>
            <person name="Xi L."/>
            <person name="Xin Y."/>
            <person name="Zhou J."/>
            <person name="Deng J."/>
            <person name="Jiang H."/>
            <person name="Liu Y."/>
            <person name="Qu J."/>
            <person name="Song X.-Z."/>
            <person name="Zhang L."/>
            <person name="Villasana D."/>
            <person name="Johnson A."/>
            <person name="Liu J."/>
            <person name="Liyanage D."/>
            <person name="Lorensuhewa L."/>
            <person name="Robinson T."/>
            <person name="Song A."/>
            <person name="Song B.-B."/>
            <person name="Dinh H."/>
            <person name="Thornton R."/>
            <person name="Coyle M."/>
            <person name="Francisco L."/>
            <person name="Jackson L."/>
            <person name="Javaid M."/>
            <person name="Korchina V."/>
            <person name="Kovar C."/>
            <person name="Mata R."/>
            <person name="Mathew T."/>
            <person name="Ngo R."/>
            <person name="Nguyen L."/>
            <person name="Nguyen N."/>
            <person name="Okwuonu G."/>
            <person name="Ongeri F."/>
            <person name="Pham C."/>
            <person name="Simmons D."/>
            <person name="Wilczek-Boney K."/>
            <person name="Hale W."/>
            <person name="Jakkamsetti A."/>
            <person name="Pham P."/>
            <person name="Ruth R."/>
            <person name="San Lucas F."/>
            <person name="Warren J."/>
            <person name="Zhang J."/>
            <person name="Zhao Z."/>
            <person name="Zhou C."/>
            <person name="Zhu D."/>
            <person name="Lee S."/>
            <person name="Bess C."/>
            <person name="Blankenburg K."/>
            <person name="Forbes L."/>
            <person name="Fu Q."/>
            <person name="Gubbala S."/>
            <person name="Hirani K."/>
            <person name="Jayaseelan J.C."/>
            <person name="Lara F."/>
            <person name="Munidasa M."/>
            <person name="Palculict T."/>
            <person name="Patil S."/>
            <person name="Pu L.-L."/>
            <person name="Saada N."/>
            <person name="Tang L."/>
            <person name="Weissenberger G."/>
            <person name="Zhu Y."/>
            <person name="Hemphill L."/>
            <person name="Shang Y."/>
            <person name="Youmans B."/>
            <person name="Ayvaz T."/>
            <person name="Ross M."/>
            <person name="Santibanez J."/>
            <person name="Aqrawi P."/>
            <person name="Gross S."/>
            <person name="Joshi V."/>
            <person name="Fowler G."/>
            <person name="Nazareth L."/>
            <person name="Reid J."/>
            <person name="Worley K."/>
            <person name="Petrosino J."/>
            <person name="Highlander S."/>
            <person name="Gibbs R."/>
        </authorList>
    </citation>
    <scope>NUCLEOTIDE SEQUENCE [LARGE SCALE GENOMIC DNA]</scope>
    <source>
        <strain evidence="2">DSM 15272</strain>
    </source>
</reference>
<comment type="caution">
    <text evidence="2">The sequence shown here is derived from an EMBL/GenBank/DDBJ whole genome shotgun (WGS) entry which is preliminary data.</text>
</comment>
<feature type="region of interest" description="Disordered" evidence="1">
    <location>
        <begin position="68"/>
        <end position="99"/>
    </location>
</feature>
<protein>
    <submittedName>
        <fullName evidence="2">Uncharacterized protein</fullName>
    </submittedName>
</protein>
<dbReference type="HOGENOM" id="CLU_1657115_0_0_11"/>
<feature type="compositionally biased region" description="Basic and acidic residues" evidence="1">
    <location>
        <begin position="79"/>
        <end position="93"/>
    </location>
</feature>
<accession>E2S8H8</accession>
<evidence type="ECO:0000313" key="3">
    <source>
        <dbReference type="Proteomes" id="UP000003111"/>
    </source>
</evidence>